<feature type="region of interest" description="Disordered" evidence="10">
    <location>
        <begin position="1"/>
        <end position="59"/>
    </location>
</feature>
<dbReference type="KEGG" id="drm:Dred_0201"/>
<dbReference type="InterPro" id="IPR001901">
    <property type="entry name" value="Translocase_SecE/Sec61-g"/>
</dbReference>
<dbReference type="InterPro" id="IPR005807">
    <property type="entry name" value="SecE_bac"/>
</dbReference>
<keyword evidence="2 9" id="KW-0813">Transport</keyword>
<evidence type="ECO:0000313" key="12">
    <source>
        <dbReference type="Proteomes" id="UP000001556"/>
    </source>
</evidence>
<dbReference type="STRING" id="349161.Dred_0201"/>
<evidence type="ECO:0000256" key="4">
    <source>
        <dbReference type="ARBA" id="ARBA00022692"/>
    </source>
</evidence>
<protein>
    <recommendedName>
        <fullName evidence="9">Protein translocase subunit SecE</fullName>
    </recommendedName>
</protein>
<evidence type="ECO:0000256" key="2">
    <source>
        <dbReference type="ARBA" id="ARBA00022448"/>
    </source>
</evidence>
<evidence type="ECO:0000313" key="11">
    <source>
        <dbReference type="EMBL" id="ABO48750.1"/>
    </source>
</evidence>
<dbReference type="Pfam" id="PF00584">
    <property type="entry name" value="SecE"/>
    <property type="match status" value="1"/>
</dbReference>
<dbReference type="HOGENOM" id="CLU_113663_1_4_9"/>
<keyword evidence="7 9" id="KW-0811">Translocation</keyword>
<keyword evidence="6 9" id="KW-1133">Transmembrane helix</keyword>
<evidence type="ECO:0000256" key="9">
    <source>
        <dbReference type="HAMAP-Rule" id="MF_00422"/>
    </source>
</evidence>
<dbReference type="NCBIfam" id="TIGR00964">
    <property type="entry name" value="secE_bact"/>
    <property type="match status" value="1"/>
</dbReference>
<dbReference type="PANTHER" id="PTHR33910:SF1">
    <property type="entry name" value="PROTEIN TRANSLOCASE SUBUNIT SECE"/>
    <property type="match status" value="1"/>
</dbReference>
<organism evidence="11 12">
    <name type="scientific">Desulforamulus reducens (strain ATCC BAA-1160 / DSM 100696 / MI-1)</name>
    <name type="common">Desulfotomaculum reducens</name>
    <dbReference type="NCBI Taxonomy" id="349161"/>
    <lineage>
        <taxon>Bacteria</taxon>
        <taxon>Bacillati</taxon>
        <taxon>Bacillota</taxon>
        <taxon>Clostridia</taxon>
        <taxon>Eubacteriales</taxon>
        <taxon>Peptococcaceae</taxon>
        <taxon>Desulforamulus</taxon>
    </lineage>
</organism>
<evidence type="ECO:0000256" key="7">
    <source>
        <dbReference type="ARBA" id="ARBA00023010"/>
    </source>
</evidence>
<evidence type="ECO:0000256" key="8">
    <source>
        <dbReference type="ARBA" id="ARBA00023136"/>
    </source>
</evidence>
<dbReference type="GO" id="GO:0065002">
    <property type="term" value="P:intracellular protein transmembrane transport"/>
    <property type="evidence" value="ECO:0007669"/>
    <property type="project" value="UniProtKB-UniRule"/>
</dbReference>
<comment type="subcellular location">
    <subcellularLocation>
        <location evidence="9">Cell membrane</location>
        <topology evidence="9">Single-pass membrane protein</topology>
    </subcellularLocation>
    <subcellularLocation>
        <location evidence="1">Membrane</location>
    </subcellularLocation>
</comment>
<name>A4J0Z7_DESRM</name>
<dbReference type="GO" id="GO:0006605">
    <property type="term" value="P:protein targeting"/>
    <property type="evidence" value="ECO:0007669"/>
    <property type="project" value="UniProtKB-UniRule"/>
</dbReference>
<reference evidence="11 12" key="1">
    <citation type="submission" date="2007-03" db="EMBL/GenBank/DDBJ databases">
        <title>Complete sequence of Desulfotomaculum reducens MI-1.</title>
        <authorList>
            <consortium name="US DOE Joint Genome Institute"/>
            <person name="Copeland A."/>
            <person name="Lucas S."/>
            <person name="Lapidus A."/>
            <person name="Barry K."/>
            <person name="Detter J.C."/>
            <person name="Glavina del Rio T."/>
            <person name="Hammon N."/>
            <person name="Israni S."/>
            <person name="Dalin E."/>
            <person name="Tice H."/>
            <person name="Pitluck S."/>
            <person name="Sims D."/>
            <person name="Brettin T."/>
            <person name="Bruce D."/>
            <person name="Han C."/>
            <person name="Tapia R."/>
            <person name="Schmutz J."/>
            <person name="Larimer F."/>
            <person name="Land M."/>
            <person name="Hauser L."/>
            <person name="Kyrpides N."/>
            <person name="Kim E."/>
            <person name="Tebo B.M."/>
            <person name="Richardson P."/>
        </authorList>
    </citation>
    <scope>NUCLEOTIDE SEQUENCE [LARGE SCALE GENOMIC DNA]</scope>
    <source>
        <strain evidence="11 12">MI-1</strain>
    </source>
</reference>
<evidence type="ECO:0000256" key="6">
    <source>
        <dbReference type="ARBA" id="ARBA00022989"/>
    </source>
</evidence>
<dbReference type="Gene3D" id="1.20.5.1030">
    <property type="entry name" value="Preprotein translocase secy subunit"/>
    <property type="match status" value="1"/>
</dbReference>
<keyword evidence="12" id="KW-1185">Reference proteome</keyword>
<gene>
    <name evidence="9" type="primary">secE</name>
    <name evidence="11" type="ordered locus">Dred_0201</name>
</gene>
<dbReference type="EMBL" id="CP000612">
    <property type="protein sequence ID" value="ABO48750.1"/>
    <property type="molecule type" value="Genomic_DNA"/>
</dbReference>
<dbReference type="PROSITE" id="PS01067">
    <property type="entry name" value="SECE_SEC61G"/>
    <property type="match status" value="1"/>
</dbReference>
<comment type="similarity">
    <text evidence="9">Belongs to the SecE/SEC61-gamma family.</text>
</comment>
<sequence>MWRFSMAVQKKDFKKASAAKERTATKEASGAENKKDAAPKDAAKAVAKKESAKVQKPSVSERAGSVSKYLRGVQNELKKVHWPTRKEVVTYTAVVLASVAVVAAVIWVLDSLLSLGVSAILS</sequence>
<dbReference type="GO" id="GO:0009306">
    <property type="term" value="P:protein secretion"/>
    <property type="evidence" value="ECO:0007669"/>
    <property type="project" value="UniProtKB-UniRule"/>
</dbReference>
<dbReference type="Proteomes" id="UP000001556">
    <property type="component" value="Chromosome"/>
</dbReference>
<feature type="compositionally biased region" description="Basic and acidic residues" evidence="10">
    <location>
        <begin position="9"/>
        <end position="25"/>
    </location>
</feature>
<dbReference type="GO" id="GO:0005886">
    <property type="term" value="C:plasma membrane"/>
    <property type="evidence" value="ECO:0007669"/>
    <property type="project" value="UniProtKB-SubCell"/>
</dbReference>
<feature type="transmembrane region" description="Helical" evidence="9">
    <location>
        <begin position="88"/>
        <end position="109"/>
    </location>
</feature>
<dbReference type="PANTHER" id="PTHR33910">
    <property type="entry name" value="PROTEIN TRANSLOCASE SUBUNIT SECE"/>
    <property type="match status" value="1"/>
</dbReference>
<feature type="compositionally biased region" description="Basic and acidic residues" evidence="10">
    <location>
        <begin position="32"/>
        <end position="53"/>
    </location>
</feature>
<dbReference type="InterPro" id="IPR038379">
    <property type="entry name" value="SecE_sf"/>
</dbReference>
<dbReference type="eggNOG" id="COG0690">
    <property type="taxonomic scope" value="Bacteria"/>
</dbReference>
<keyword evidence="4 9" id="KW-0812">Transmembrane</keyword>
<evidence type="ECO:0000256" key="10">
    <source>
        <dbReference type="SAM" id="MobiDB-lite"/>
    </source>
</evidence>
<keyword evidence="3 9" id="KW-1003">Cell membrane</keyword>
<dbReference type="AlphaFoldDB" id="A4J0Z7"/>
<dbReference type="HAMAP" id="MF_00422">
    <property type="entry name" value="SecE"/>
    <property type="match status" value="1"/>
</dbReference>
<proteinExistence type="inferred from homology"/>
<comment type="function">
    <text evidence="9">Essential subunit of the Sec protein translocation channel SecYEG. Clamps together the 2 halves of SecY. May contact the channel plug during translocation.</text>
</comment>
<evidence type="ECO:0000256" key="1">
    <source>
        <dbReference type="ARBA" id="ARBA00004370"/>
    </source>
</evidence>
<keyword evidence="8 9" id="KW-0472">Membrane</keyword>
<keyword evidence="5 9" id="KW-0653">Protein transport</keyword>
<accession>A4J0Z7</accession>
<dbReference type="GO" id="GO:0008320">
    <property type="term" value="F:protein transmembrane transporter activity"/>
    <property type="evidence" value="ECO:0007669"/>
    <property type="project" value="UniProtKB-UniRule"/>
</dbReference>
<comment type="subunit">
    <text evidence="9">Component of the Sec protein translocase complex. Heterotrimer consisting of SecY, SecE and SecG subunits. The heterotrimers can form oligomers, although 1 heterotrimer is thought to be able to translocate proteins. Interacts with the ribosome. Interacts with SecDF, and other proteins may be involved. Interacts with SecA.</text>
</comment>
<evidence type="ECO:0000256" key="5">
    <source>
        <dbReference type="ARBA" id="ARBA00022927"/>
    </source>
</evidence>
<evidence type="ECO:0000256" key="3">
    <source>
        <dbReference type="ARBA" id="ARBA00022475"/>
    </source>
</evidence>
<dbReference type="GO" id="GO:0043952">
    <property type="term" value="P:protein transport by the Sec complex"/>
    <property type="evidence" value="ECO:0007669"/>
    <property type="project" value="UniProtKB-UniRule"/>
</dbReference>